<dbReference type="STRING" id="1797469.A3F08_02015"/>
<evidence type="ECO:0000256" key="6">
    <source>
        <dbReference type="SAM" id="Coils"/>
    </source>
</evidence>
<comment type="caution">
    <text evidence="7">The sequence shown here is derived from an EMBL/GenBank/DDBJ whole genome shotgun (WGS) entry which is preliminary data.</text>
</comment>
<proteinExistence type="inferred from homology"/>
<evidence type="ECO:0000256" key="3">
    <source>
        <dbReference type="ARBA" id="ARBA00023274"/>
    </source>
</evidence>
<dbReference type="PROSITE" id="PS00962">
    <property type="entry name" value="RIBOSOMAL_S2_1"/>
    <property type="match status" value="1"/>
</dbReference>
<dbReference type="PANTHER" id="PTHR12534">
    <property type="entry name" value="30S RIBOSOMAL PROTEIN S2 PROKARYOTIC AND ORGANELLAR"/>
    <property type="match status" value="1"/>
</dbReference>
<dbReference type="GO" id="GO:0003735">
    <property type="term" value="F:structural constituent of ribosome"/>
    <property type="evidence" value="ECO:0007669"/>
    <property type="project" value="InterPro"/>
</dbReference>
<keyword evidence="3 5" id="KW-0687">Ribonucleoprotein</keyword>
<gene>
    <name evidence="5" type="primary">rpsB</name>
    <name evidence="7" type="ORF">A3F08_02015</name>
</gene>
<evidence type="ECO:0000313" key="7">
    <source>
        <dbReference type="EMBL" id="OGD66632.1"/>
    </source>
</evidence>
<evidence type="ECO:0000256" key="2">
    <source>
        <dbReference type="ARBA" id="ARBA00022980"/>
    </source>
</evidence>
<dbReference type="InterPro" id="IPR023591">
    <property type="entry name" value="Ribosomal_uS2_flav_dom_sf"/>
</dbReference>
<dbReference type="Pfam" id="PF00318">
    <property type="entry name" value="Ribosomal_S2"/>
    <property type="match status" value="1"/>
</dbReference>
<dbReference type="Gene3D" id="1.10.287.610">
    <property type="entry name" value="Helix hairpin bin"/>
    <property type="match status" value="1"/>
</dbReference>
<dbReference type="InterPro" id="IPR001865">
    <property type="entry name" value="Ribosomal_uS2"/>
</dbReference>
<keyword evidence="2 5" id="KW-0689">Ribosomal protein</keyword>
<dbReference type="PANTHER" id="PTHR12534:SF0">
    <property type="entry name" value="SMALL RIBOSOMAL SUBUNIT PROTEIN US2M"/>
    <property type="match status" value="1"/>
</dbReference>
<dbReference type="GO" id="GO:0006412">
    <property type="term" value="P:translation"/>
    <property type="evidence" value="ECO:0007669"/>
    <property type="project" value="UniProtKB-UniRule"/>
</dbReference>
<organism evidence="7 8">
    <name type="scientific">Candidatus Berkelbacteria bacterium RIFCSPHIGHO2_12_FULL_36_9</name>
    <dbReference type="NCBI Taxonomy" id="1797469"/>
    <lineage>
        <taxon>Bacteria</taxon>
        <taxon>Candidatus Berkelbacteria</taxon>
    </lineage>
</organism>
<dbReference type="InterPro" id="IPR018130">
    <property type="entry name" value="Ribosomal_uS2_CS"/>
</dbReference>
<name>A0A1F5EGS3_9BACT</name>
<evidence type="ECO:0000256" key="4">
    <source>
        <dbReference type="ARBA" id="ARBA00035256"/>
    </source>
</evidence>
<dbReference type="InterPro" id="IPR005706">
    <property type="entry name" value="Ribosomal_uS2_bac/mit/plastid"/>
</dbReference>
<dbReference type="HAMAP" id="MF_00291_B">
    <property type="entry name" value="Ribosomal_uS2_B"/>
    <property type="match status" value="1"/>
</dbReference>
<sequence>MNLPTLEEMMDAGVHFGHKKQRSHPKSKKNIYCLRDGIYVIDLEKTQKLLETALGFLTDSIREGKTILLVGTKKQVQGLIQEVGQKTSMPYICNRWLGGTLTNFETIKKSIKYLEELERKKDSEEFKALTKNERMKIEKEIQKLHQTFDGILNMNKMPDVMFVVDAKNEDIAILEAVKKEIPLVAICDTDANPDKIDYPIPANDDAVKSLKMIIKLVEGAILEGKGK</sequence>
<reference evidence="7 8" key="1">
    <citation type="journal article" date="2016" name="Nat. Commun.">
        <title>Thousands of microbial genomes shed light on interconnected biogeochemical processes in an aquifer system.</title>
        <authorList>
            <person name="Anantharaman K."/>
            <person name="Brown C.T."/>
            <person name="Hug L.A."/>
            <person name="Sharon I."/>
            <person name="Castelle C.J."/>
            <person name="Probst A.J."/>
            <person name="Thomas B.C."/>
            <person name="Singh A."/>
            <person name="Wilkins M.J."/>
            <person name="Karaoz U."/>
            <person name="Brodie E.L."/>
            <person name="Williams K.H."/>
            <person name="Hubbard S.S."/>
            <person name="Banfield J.F."/>
        </authorList>
    </citation>
    <scope>NUCLEOTIDE SEQUENCE [LARGE SCALE GENOMIC DNA]</scope>
</reference>
<dbReference type="NCBIfam" id="TIGR01011">
    <property type="entry name" value="rpsB_bact"/>
    <property type="match status" value="1"/>
</dbReference>
<accession>A0A1F5EGS3</accession>
<dbReference type="PRINTS" id="PR00395">
    <property type="entry name" value="RIBOSOMALS2"/>
</dbReference>
<comment type="similarity">
    <text evidence="1 5">Belongs to the universal ribosomal protein uS2 family.</text>
</comment>
<keyword evidence="6" id="KW-0175">Coiled coil</keyword>
<protein>
    <recommendedName>
        <fullName evidence="4 5">Small ribosomal subunit protein uS2</fullName>
    </recommendedName>
</protein>
<evidence type="ECO:0000256" key="1">
    <source>
        <dbReference type="ARBA" id="ARBA00006242"/>
    </source>
</evidence>
<dbReference type="Gene3D" id="3.40.50.10490">
    <property type="entry name" value="Glucose-6-phosphate isomerase like protein, domain 1"/>
    <property type="match status" value="1"/>
</dbReference>
<dbReference type="Proteomes" id="UP000176451">
    <property type="component" value="Unassembled WGS sequence"/>
</dbReference>
<dbReference type="CDD" id="cd01425">
    <property type="entry name" value="RPS2"/>
    <property type="match status" value="1"/>
</dbReference>
<evidence type="ECO:0000256" key="5">
    <source>
        <dbReference type="HAMAP-Rule" id="MF_00291"/>
    </source>
</evidence>
<dbReference type="GO" id="GO:0022627">
    <property type="term" value="C:cytosolic small ribosomal subunit"/>
    <property type="evidence" value="ECO:0007669"/>
    <property type="project" value="TreeGrafter"/>
</dbReference>
<evidence type="ECO:0000313" key="8">
    <source>
        <dbReference type="Proteomes" id="UP000176451"/>
    </source>
</evidence>
<feature type="coiled-coil region" evidence="6">
    <location>
        <begin position="114"/>
        <end position="147"/>
    </location>
</feature>
<dbReference type="EMBL" id="MEZV01000033">
    <property type="protein sequence ID" value="OGD66632.1"/>
    <property type="molecule type" value="Genomic_DNA"/>
</dbReference>
<dbReference type="AlphaFoldDB" id="A0A1F5EGS3"/>
<dbReference type="SUPFAM" id="SSF52313">
    <property type="entry name" value="Ribosomal protein S2"/>
    <property type="match status" value="1"/>
</dbReference>